<dbReference type="Proteomes" id="UP001597085">
    <property type="component" value="Unassembled WGS sequence"/>
</dbReference>
<comment type="caution">
    <text evidence="2">The sequence shown here is derived from an EMBL/GenBank/DDBJ whole genome shotgun (WGS) entry which is preliminary data.</text>
</comment>
<evidence type="ECO:0000256" key="1">
    <source>
        <dbReference type="SAM" id="MobiDB-lite"/>
    </source>
</evidence>
<dbReference type="EMBL" id="JBHUDK010000010">
    <property type="protein sequence ID" value="MFD1599463.1"/>
    <property type="molecule type" value="Genomic_DNA"/>
</dbReference>
<keyword evidence="3" id="KW-1185">Reference proteome</keyword>
<name>A0ABD6CMS9_9EURY</name>
<sequence length="68" mass="7440">MCYHAQRREALAELEHETGARGADDERADDGSGGRADDPELPAQEEPTEEHRPDAPENADRPEPVGFA</sequence>
<feature type="region of interest" description="Disordered" evidence="1">
    <location>
        <begin position="1"/>
        <end position="68"/>
    </location>
</feature>
<gene>
    <name evidence="2" type="ORF">ACFSBX_10900</name>
</gene>
<protein>
    <submittedName>
        <fullName evidence="2">Uncharacterized protein</fullName>
    </submittedName>
</protein>
<feature type="compositionally biased region" description="Basic and acidic residues" evidence="1">
    <location>
        <begin position="49"/>
        <end position="68"/>
    </location>
</feature>
<evidence type="ECO:0000313" key="3">
    <source>
        <dbReference type="Proteomes" id="UP001597085"/>
    </source>
</evidence>
<evidence type="ECO:0000313" key="2">
    <source>
        <dbReference type="EMBL" id="MFD1599463.1"/>
    </source>
</evidence>
<proteinExistence type="predicted"/>
<dbReference type="AlphaFoldDB" id="A0ABD6CMS9"/>
<dbReference type="RefSeq" id="WP_256420899.1">
    <property type="nucleotide sequence ID" value="NZ_JANHDI010000004.1"/>
</dbReference>
<accession>A0ABD6CMS9</accession>
<feature type="compositionally biased region" description="Basic and acidic residues" evidence="1">
    <location>
        <begin position="1"/>
        <end position="38"/>
    </location>
</feature>
<reference evidence="2 3" key="1">
    <citation type="journal article" date="2019" name="Int. J. Syst. Evol. Microbiol.">
        <title>The Global Catalogue of Microorganisms (GCM) 10K type strain sequencing project: providing services to taxonomists for standard genome sequencing and annotation.</title>
        <authorList>
            <consortium name="The Broad Institute Genomics Platform"/>
            <consortium name="The Broad Institute Genome Sequencing Center for Infectious Disease"/>
            <person name="Wu L."/>
            <person name="Ma J."/>
        </authorList>
    </citation>
    <scope>NUCLEOTIDE SEQUENCE [LARGE SCALE GENOMIC DNA]</scope>
    <source>
        <strain evidence="2 3">CGMCC 1.12121</strain>
    </source>
</reference>
<organism evidence="2 3">
    <name type="scientific">Halobellus rarus</name>
    <dbReference type="NCBI Taxonomy" id="1126237"/>
    <lineage>
        <taxon>Archaea</taxon>
        <taxon>Methanobacteriati</taxon>
        <taxon>Methanobacteriota</taxon>
        <taxon>Stenosarchaea group</taxon>
        <taxon>Halobacteria</taxon>
        <taxon>Halobacteriales</taxon>
        <taxon>Haloferacaceae</taxon>
        <taxon>Halobellus</taxon>
    </lineage>
</organism>